<dbReference type="InterPro" id="IPR008792">
    <property type="entry name" value="PQQD"/>
</dbReference>
<proteinExistence type="predicted"/>
<dbReference type="InterPro" id="IPR041881">
    <property type="entry name" value="PqqD_sf"/>
</dbReference>
<sequence length="143" mass="15965">MYQDHLLWLKPNVLFVQICEKSPEGKTITRSLVVDLNNNTHYTPQNDSAQAVLDLLARENGRHFHDLKAKVLGRYRVDAQTAEDQISAFLEQLESHGILGKTQALPHTLTVFREAGSEEWTAPEITAGGSTAVVTRVIVPYRG</sequence>
<accession>A0A7C5ALJ2</accession>
<protein>
    <submittedName>
        <fullName evidence="1">PqqD family protein</fullName>
    </submittedName>
</protein>
<dbReference type="Gene3D" id="1.10.10.1150">
    <property type="entry name" value="Coenzyme PQQ synthesis protein D (PqqD)"/>
    <property type="match status" value="1"/>
</dbReference>
<dbReference type="EMBL" id="DTKJ01000040">
    <property type="protein sequence ID" value="HGZ11667.1"/>
    <property type="molecule type" value="Genomic_DNA"/>
</dbReference>
<dbReference type="AlphaFoldDB" id="A0A7C5ALJ2"/>
<organism evidence="1">
    <name type="scientific">Desulfobacca acetoxidans</name>
    <dbReference type="NCBI Taxonomy" id="60893"/>
    <lineage>
        <taxon>Bacteria</taxon>
        <taxon>Pseudomonadati</taxon>
        <taxon>Thermodesulfobacteriota</taxon>
        <taxon>Desulfobaccia</taxon>
        <taxon>Desulfobaccales</taxon>
        <taxon>Desulfobaccaceae</taxon>
        <taxon>Desulfobacca</taxon>
    </lineage>
</organism>
<name>A0A7C5ALJ2_9BACT</name>
<gene>
    <name evidence="1" type="ORF">ENW48_05570</name>
</gene>
<reference evidence="1" key="1">
    <citation type="journal article" date="2020" name="mSystems">
        <title>Genome- and Community-Level Interaction Insights into Carbon Utilization and Element Cycling Functions of Hydrothermarchaeota in Hydrothermal Sediment.</title>
        <authorList>
            <person name="Zhou Z."/>
            <person name="Liu Y."/>
            <person name="Xu W."/>
            <person name="Pan J."/>
            <person name="Luo Z.H."/>
            <person name="Li M."/>
        </authorList>
    </citation>
    <scope>NUCLEOTIDE SEQUENCE [LARGE SCALE GENOMIC DNA]</scope>
    <source>
        <strain evidence="1">SpSt-853</strain>
    </source>
</reference>
<dbReference type="Pfam" id="PF05402">
    <property type="entry name" value="PqqD"/>
    <property type="match status" value="1"/>
</dbReference>
<evidence type="ECO:0000313" key="1">
    <source>
        <dbReference type="EMBL" id="HGZ11667.1"/>
    </source>
</evidence>
<comment type="caution">
    <text evidence="1">The sequence shown here is derived from an EMBL/GenBank/DDBJ whole genome shotgun (WGS) entry which is preliminary data.</text>
</comment>